<dbReference type="NCBIfam" id="TIGR00191">
    <property type="entry name" value="thrB"/>
    <property type="match status" value="1"/>
</dbReference>
<sequence length="298" mass="32882">MLEIKVPATSANFGPGFDALGVALDLYNKFYIEEIEEGLVIEGCDEKYRGKDNLIYRAMEECFKITGYNPKGIHIKIKSEIPLSRGLGSSASCIVAGVLAANEISGNKLDKKEILNLATKIEGHPDNITPALFGGMTVSICDNDEVLYNQIFAPENICFCALIPEFTLSTEKARAVLPKEISYKDAVFNISRVSMLVSALSNSNLGLLKVACEDRIHQIYRGELIDNFDDIIKICNDLNCLGIFLSGAGPTVMALVEETNLEFFEKISEMLSNLNNKWSIKKLRLDNVGATLKKRNAE</sequence>
<dbReference type="GO" id="GO:0009088">
    <property type="term" value="P:threonine biosynthetic process"/>
    <property type="evidence" value="ECO:0007669"/>
    <property type="project" value="UniProtKB-UniRule"/>
</dbReference>
<comment type="subcellular location">
    <subcellularLocation>
        <location evidence="13">Cytoplasm</location>
    </subcellularLocation>
</comment>
<comment type="pathway">
    <text evidence="1 13">Amino-acid biosynthesis; L-threonine biosynthesis; L-threonine from L-aspartate: step 4/5.</text>
</comment>
<keyword evidence="7 13" id="KW-0791">Threonine biosynthesis</keyword>
<dbReference type="EMBL" id="FOKI01000015">
    <property type="protein sequence ID" value="SFB17227.1"/>
    <property type="molecule type" value="Genomic_DNA"/>
</dbReference>
<evidence type="ECO:0000256" key="3">
    <source>
        <dbReference type="ARBA" id="ARBA00012078"/>
    </source>
</evidence>
<dbReference type="InterPro" id="IPR000870">
    <property type="entry name" value="Homoserine_kinase"/>
</dbReference>
<dbReference type="GO" id="GO:0005524">
    <property type="term" value="F:ATP binding"/>
    <property type="evidence" value="ECO:0007669"/>
    <property type="project" value="UniProtKB-UniRule"/>
</dbReference>
<evidence type="ECO:0000256" key="2">
    <source>
        <dbReference type="ARBA" id="ARBA00007370"/>
    </source>
</evidence>
<evidence type="ECO:0000256" key="11">
    <source>
        <dbReference type="ARBA" id="ARBA00049375"/>
    </source>
</evidence>
<evidence type="ECO:0000256" key="1">
    <source>
        <dbReference type="ARBA" id="ARBA00005015"/>
    </source>
</evidence>
<dbReference type="InterPro" id="IPR036554">
    <property type="entry name" value="GHMP_kinase_C_sf"/>
</dbReference>
<reference evidence="16 17" key="1">
    <citation type="submission" date="2016-10" db="EMBL/GenBank/DDBJ databases">
        <authorList>
            <person name="de Groot N.N."/>
        </authorList>
    </citation>
    <scope>NUCLEOTIDE SEQUENCE [LARGE SCALE GENOMIC DNA]</scope>
    <source>
        <strain evidence="16 17">DSM 12271</strain>
    </source>
</reference>
<feature type="binding site" evidence="13">
    <location>
        <begin position="82"/>
        <end position="92"/>
    </location>
    <ligand>
        <name>ATP</name>
        <dbReference type="ChEBI" id="CHEBI:30616"/>
    </ligand>
</feature>
<dbReference type="PANTHER" id="PTHR20861:SF1">
    <property type="entry name" value="HOMOSERINE KINASE"/>
    <property type="match status" value="1"/>
</dbReference>
<dbReference type="UniPathway" id="UPA00050">
    <property type="reaction ID" value="UER00064"/>
</dbReference>
<gene>
    <name evidence="13" type="primary">thrB</name>
    <name evidence="16" type="ORF">SAMN04488528_101558</name>
</gene>
<name>A0A1I0YW25_9CLOT</name>
<keyword evidence="8 13" id="KW-0547">Nucleotide-binding</keyword>
<dbReference type="PROSITE" id="PS00627">
    <property type="entry name" value="GHMP_KINASES_ATP"/>
    <property type="match status" value="1"/>
</dbReference>
<dbReference type="Pfam" id="PF00288">
    <property type="entry name" value="GHMP_kinases_N"/>
    <property type="match status" value="1"/>
</dbReference>
<organism evidence="16 17">
    <name type="scientific">Clostridium frigidicarnis</name>
    <dbReference type="NCBI Taxonomy" id="84698"/>
    <lineage>
        <taxon>Bacteria</taxon>
        <taxon>Bacillati</taxon>
        <taxon>Bacillota</taxon>
        <taxon>Clostridia</taxon>
        <taxon>Eubacteriales</taxon>
        <taxon>Clostridiaceae</taxon>
        <taxon>Clostridium</taxon>
    </lineage>
</organism>
<dbReference type="RefSeq" id="WP_090041337.1">
    <property type="nucleotide sequence ID" value="NZ_FOKI01000015.1"/>
</dbReference>
<keyword evidence="17" id="KW-1185">Reference proteome</keyword>
<dbReference type="STRING" id="84698.SAMN04488528_101558"/>
<evidence type="ECO:0000256" key="12">
    <source>
        <dbReference type="ARBA" id="ARBA00049954"/>
    </source>
</evidence>
<dbReference type="PRINTS" id="PR00958">
    <property type="entry name" value="HOMSERKINASE"/>
</dbReference>
<keyword evidence="13" id="KW-0963">Cytoplasm</keyword>
<keyword evidence="9 13" id="KW-0418">Kinase</keyword>
<evidence type="ECO:0000256" key="9">
    <source>
        <dbReference type="ARBA" id="ARBA00022777"/>
    </source>
</evidence>
<keyword evidence="5 13" id="KW-0028">Amino-acid biosynthesis</keyword>
<dbReference type="OrthoDB" id="9769912at2"/>
<keyword evidence="10 13" id="KW-0067">ATP-binding</keyword>
<evidence type="ECO:0000256" key="5">
    <source>
        <dbReference type="ARBA" id="ARBA00022605"/>
    </source>
</evidence>
<dbReference type="Pfam" id="PF08544">
    <property type="entry name" value="GHMP_kinases_C"/>
    <property type="match status" value="1"/>
</dbReference>
<dbReference type="InterPro" id="IPR020568">
    <property type="entry name" value="Ribosomal_Su5_D2-typ_SF"/>
</dbReference>
<dbReference type="InterPro" id="IPR006203">
    <property type="entry name" value="GHMP_knse_ATP-bd_CS"/>
</dbReference>
<evidence type="ECO:0000259" key="14">
    <source>
        <dbReference type="Pfam" id="PF00288"/>
    </source>
</evidence>
<dbReference type="GO" id="GO:0004413">
    <property type="term" value="F:homoserine kinase activity"/>
    <property type="evidence" value="ECO:0007669"/>
    <property type="project" value="UniProtKB-UniRule"/>
</dbReference>
<dbReference type="InterPro" id="IPR013750">
    <property type="entry name" value="GHMP_kinase_C_dom"/>
</dbReference>
<dbReference type="GO" id="GO:0005737">
    <property type="term" value="C:cytoplasm"/>
    <property type="evidence" value="ECO:0007669"/>
    <property type="project" value="UniProtKB-SubCell"/>
</dbReference>
<evidence type="ECO:0000256" key="10">
    <source>
        <dbReference type="ARBA" id="ARBA00022840"/>
    </source>
</evidence>
<protein>
    <recommendedName>
        <fullName evidence="4 13">Homoserine kinase</fullName>
        <shortName evidence="13">HK</shortName>
        <shortName evidence="13">HSK</shortName>
        <ecNumber evidence="3 13">2.7.1.39</ecNumber>
    </recommendedName>
</protein>
<evidence type="ECO:0000256" key="13">
    <source>
        <dbReference type="HAMAP-Rule" id="MF_00384"/>
    </source>
</evidence>
<dbReference type="Proteomes" id="UP000198619">
    <property type="component" value="Unassembled WGS sequence"/>
</dbReference>
<evidence type="ECO:0000313" key="16">
    <source>
        <dbReference type="EMBL" id="SFB17227.1"/>
    </source>
</evidence>
<dbReference type="Gene3D" id="3.30.70.890">
    <property type="entry name" value="GHMP kinase, C-terminal domain"/>
    <property type="match status" value="1"/>
</dbReference>
<keyword evidence="6 13" id="KW-0808">Transferase</keyword>
<evidence type="ECO:0000256" key="4">
    <source>
        <dbReference type="ARBA" id="ARBA00017858"/>
    </source>
</evidence>
<dbReference type="SUPFAM" id="SSF54211">
    <property type="entry name" value="Ribosomal protein S5 domain 2-like"/>
    <property type="match status" value="1"/>
</dbReference>
<dbReference type="PANTHER" id="PTHR20861">
    <property type="entry name" value="HOMOSERINE/4-DIPHOSPHOCYTIDYL-2-C-METHYL-D-ERYTHRITOL KINASE"/>
    <property type="match status" value="1"/>
</dbReference>
<dbReference type="PIRSF" id="PIRSF000676">
    <property type="entry name" value="Homoser_kin"/>
    <property type="match status" value="1"/>
</dbReference>
<evidence type="ECO:0000256" key="6">
    <source>
        <dbReference type="ARBA" id="ARBA00022679"/>
    </source>
</evidence>
<dbReference type="AlphaFoldDB" id="A0A1I0YW25"/>
<dbReference type="InterPro" id="IPR006204">
    <property type="entry name" value="GHMP_kinase_N_dom"/>
</dbReference>
<feature type="domain" description="GHMP kinase C-terminal" evidence="15">
    <location>
        <begin position="198"/>
        <end position="267"/>
    </location>
</feature>
<dbReference type="HAMAP" id="MF_00384">
    <property type="entry name" value="Homoser_kinase"/>
    <property type="match status" value="1"/>
</dbReference>
<evidence type="ECO:0000313" key="17">
    <source>
        <dbReference type="Proteomes" id="UP000198619"/>
    </source>
</evidence>
<evidence type="ECO:0000256" key="8">
    <source>
        <dbReference type="ARBA" id="ARBA00022741"/>
    </source>
</evidence>
<comment type="similarity">
    <text evidence="2 13">Belongs to the GHMP kinase family. Homoserine kinase subfamily.</text>
</comment>
<proteinExistence type="inferred from homology"/>
<dbReference type="InterPro" id="IPR014721">
    <property type="entry name" value="Ribsml_uS5_D2-typ_fold_subgr"/>
</dbReference>
<dbReference type="EC" id="2.7.1.39" evidence="3 13"/>
<evidence type="ECO:0000256" key="7">
    <source>
        <dbReference type="ARBA" id="ARBA00022697"/>
    </source>
</evidence>
<comment type="function">
    <text evidence="12 13">Catalyzes the ATP-dependent phosphorylation of L-homoserine to L-homoserine phosphate.</text>
</comment>
<evidence type="ECO:0000259" key="15">
    <source>
        <dbReference type="Pfam" id="PF08544"/>
    </source>
</evidence>
<dbReference type="SUPFAM" id="SSF55060">
    <property type="entry name" value="GHMP Kinase, C-terminal domain"/>
    <property type="match status" value="1"/>
</dbReference>
<comment type="catalytic activity">
    <reaction evidence="11 13">
        <text>L-homoserine + ATP = O-phospho-L-homoserine + ADP + H(+)</text>
        <dbReference type="Rhea" id="RHEA:13985"/>
        <dbReference type="ChEBI" id="CHEBI:15378"/>
        <dbReference type="ChEBI" id="CHEBI:30616"/>
        <dbReference type="ChEBI" id="CHEBI:57476"/>
        <dbReference type="ChEBI" id="CHEBI:57590"/>
        <dbReference type="ChEBI" id="CHEBI:456216"/>
        <dbReference type="EC" id="2.7.1.39"/>
    </reaction>
</comment>
<dbReference type="Gene3D" id="3.30.230.10">
    <property type="match status" value="1"/>
</dbReference>
<feature type="domain" description="GHMP kinase N-terminal" evidence="14">
    <location>
        <begin position="53"/>
        <end position="135"/>
    </location>
</feature>
<accession>A0A1I0YW25</accession>